<keyword evidence="4" id="KW-1185">Reference proteome</keyword>
<evidence type="ECO:0000313" key="4">
    <source>
        <dbReference type="Proteomes" id="UP000198762"/>
    </source>
</evidence>
<dbReference type="GO" id="GO:1901135">
    <property type="term" value="P:carbohydrate derivative metabolic process"/>
    <property type="evidence" value="ECO:0007669"/>
    <property type="project" value="UniProtKB-ARBA"/>
</dbReference>
<dbReference type="PANTHER" id="PTHR12526">
    <property type="entry name" value="GLYCOSYLTRANSFERASE"/>
    <property type="match status" value="1"/>
</dbReference>
<dbReference type="InterPro" id="IPR028098">
    <property type="entry name" value="Glyco_trans_4-like_N"/>
</dbReference>
<dbReference type="EMBL" id="FOHZ01000036">
    <property type="protein sequence ID" value="SET88308.1"/>
    <property type="molecule type" value="Genomic_DNA"/>
</dbReference>
<dbReference type="STRING" id="430453.SAMN04487962_1367"/>
<feature type="domain" description="Glycosyl transferase family 1" evidence="1">
    <location>
        <begin position="189"/>
        <end position="350"/>
    </location>
</feature>
<dbReference type="PANTHER" id="PTHR12526:SF638">
    <property type="entry name" value="SPORE COAT PROTEIN SA"/>
    <property type="match status" value="1"/>
</dbReference>
<dbReference type="Pfam" id="PF13477">
    <property type="entry name" value="Glyco_trans_4_2"/>
    <property type="match status" value="1"/>
</dbReference>
<evidence type="ECO:0000259" key="2">
    <source>
        <dbReference type="Pfam" id="PF13477"/>
    </source>
</evidence>
<protein>
    <submittedName>
        <fullName evidence="3">Glycosyltransferase involved in cell wall bisynthesis</fullName>
    </submittedName>
</protein>
<proteinExistence type="predicted"/>
<evidence type="ECO:0000259" key="1">
    <source>
        <dbReference type="Pfam" id="PF00534"/>
    </source>
</evidence>
<keyword evidence="3" id="KW-0808">Transferase</keyword>
<dbReference type="Pfam" id="PF00534">
    <property type="entry name" value="Glycos_transf_1"/>
    <property type="match status" value="1"/>
</dbReference>
<dbReference type="Proteomes" id="UP000198762">
    <property type="component" value="Unassembled WGS sequence"/>
</dbReference>
<dbReference type="InterPro" id="IPR001296">
    <property type="entry name" value="Glyco_trans_1"/>
</dbReference>
<dbReference type="CDD" id="cd03808">
    <property type="entry name" value="GT4_CapM-like"/>
    <property type="match status" value="1"/>
</dbReference>
<evidence type="ECO:0000313" key="3">
    <source>
        <dbReference type="EMBL" id="SET88308.1"/>
    </source>
</evidence>
<accession>A0A1I0HW68</accession>
<name>A0A1I0HW68_9GAMM</name>
<dbReference type="RefSeq" id="WP_091854947.1">
    <property type="nucleotide sequence ID" value="NZ_FOHZ01000036.1"/>
</dbReference>
<dbReference type="AlphaFoldDB" id="A0A1I0HW68"/>
<dbReference type="SUPFAM" id="SSF53756">
    <property type="entry name" value="UDP-Glycosyltransferase/glycogen phosphorylase"/>
    <property type="match status" value="1"/>
</dbReference>
<dbReference type="Gene3D" id="3.40.50.2000">
    <property type="entry name" value="Glycogen Phosphorylase B"/>
    <property type="match status" value="2"/>
</dbReference>
<dbReference type="OrthoDB" id="9775208at2"/>
<reference evidence="4" key="1">
    <citation type="submission" date="2016-10" db="EMBL/GenBank/DDBJ databases">
        <authorList>
            <person name="Varghese N."/>
            <person name="Submissions S."/>
        </authorList>
    </citation>
    <scope>NUCLEOTIDE SEQUENCE [LARGE SCALE GENOMIC DNA]</scope>
    <source>
        <strain evidence="4">CGMCC 1.6489</strain>
    </source>
</reference>
<dbReference type="GO" id="GO:0016757">
    <property type="term" value="F:glycosyltransferase activity"/>
    <property type="evidence" value="ECO:0007669"/>
    <property type="project" value="InterPro"/>
</dbReference>
<organism evidence="3 4">
    <name type="scientific">Marinobacter segnicrescens</name>
    <dbReference type="NCBI Taxonomy" id="430453"/>
    <lineage>
        <taxon>Bacteria</taxon>
        <taxon>Pseudomonadati</taxon>
        <taxon>Pseudomonadota</taxon>
        <taxon>Gammaproteobacteria</taxon>
        <taxon>Pseudomonadales</taxon>
        <taxon>Marinobacteraceae</taxon>
        <taxon>Marinobacter</taxon>
    </lineage>
</organism>
<sequence>MTRVVFVVNSSRFFLSHRLPVAQAATGEGYEVHVITPPGAEVDEVRRHGFVHHAVPMSRSGQNPLAEMVTFIRLWVLFWRLRPDLVHLVTIKPVLYGGIACRLSPVRSVVAAISGLGSVFRARSFAERLRRFVVSRLYRVSMGGARVAVIFQNESDRDLLVRVAGLPSRKANLIRGSGVNLSDYTVRPEPEGPVRAVFASRLLGEKGVRDFVDAARLLRERRVSVECLVVGEPDSGNPTTVRQHELEAWRAEGVVQCLGFRKDIAELFAGCHMVVLPSYYGEGLPKVLVEAAAAGRAVITTDHPGCRDAIIPGRTGLLVPLRQPDKLADAIQHLVECSEERRAMGAEGRKLAESEFSVDTIARQHLEIYRRLLSA</sequence>
<feature type="domain" description="Glycosyltransferase subfamily 4-like N-terminal" evidence="2">
    <location>
        <begin position="3"/>
        <end position="122"/>
    </location>
</feature>
<gene>
    <name evidence="3" type="ORF">SAMN04487962_1367</name>
</gene>